<name>A0A368C5T2_9GAMM</name>
<keyword evidence="1" id="KW-0812">Transmembrane</keyword>
<sequence length="74" mass="8777">MNKTEKTAFREAIIIVVMGCVINFPLQTFLLWLTIDQWSWTNTIMISLFTQAILTFVALLRVYSIRMRFQRGKF</sequence>
<accession>A0A368C5T2</accession>
<evidence type="ECO:0000256" key="1">
    <source>
        <dbReference type="SAM" id="Phobius"/>
    </source>
</evidence>
<keyword evidence="1" id="KW-1133">Transmembrane helix</keyword>
<evidence type="ECO:0000313" key="3">
    <source>
        <dbReference type="Proteomes" id="UP000252915"/>
    </source>
</evidence>
<feature type="transmembrane region" description="Helical" evidence="1">
    <location>
        <begin position="44"/>
        <end position="63"/>
    </location>
</feature>
<dbReference type="EMBL" id="QOPI01000007">
    <property type="protein sequence ID" value="RCL44939.1"/>
    <property type="molecule type" value="Genomic_DNA"/>
</dbReference>
<organism evidence="2 3">
    <name type="scientific">SAR86 cluster bacterium</name>
    <dbReference type="NCBI Taxonomy" id="2030880"/>
    <lineage>
        <taxon>Bacteria</taxon>
        <taxon>Pseudomonadati</taxon>
        <taxon>Pseudomonadota</taxon>
        <taxon>Gammaproteobacteria</taxon>
        <taxon>SAR86 cluster</taxon>
    </lineage>
</organism>
<keyword evidence="1" id="KW-0472">Membrane</keyword>
<gene>
    <name evidence="2" type="ORF">DBW92_02175</name>
</gene>
<dbReference type="Proteomes" id="UP000252915">
    <property type="component" value="Unassembled WGS sequence"/>
</dbReference>
<proteinExistence type="predicted"/>
<protein>
    <submittedName>
        <fullName evidence="2">Uncharacterized protein</fullName>
    </submittedName>
</protein>
<dbReference type="AlphaFoldDB" id="A0A368C5T2"/>
<feature type="transmembrane region" description="Helical" evidence="1">
    <location>
        <begin position="12"/>
        <end position="32"/>
    </location>
</feature>
<reference evidence="2 3" key="1">
    <citation type="journal article" date="2018" name="Microbiome">
        <title>Fine metagenomic profile of the Mediterranean stratified and mixed water columns revealed by assembly and recruitment.</title>
        <authorList>
            <person name="Haro-Moreno J.M."/>
            <person name="Lopez-Perez M."/>
            <person name="De La Torre J.R."/>
            <person name="Picazo A."/>
            <person name="Camacho A."/>
            <person name="Rodriguez-Valera F."/>
        </authorList>
    </citation>
    <scope>NUCLEOTIDE SEQUENCE [LARGE SCALE GENOMIC DNA]</scope>
    <source>
        <strain evidence="2">MED-G78</strain>
    </source>
</reference>
<comment type="caution">
    <text evidence="2">The sequence shown here is derived from an EMBL/GenBank/DDBJ whole genome shotgun (WGS) entry which is preliminary data.</text>
</comment>
<evidence type="ECO:0000313" key="2">
    <source>
        <dbReference type="EMBL" id="RCL44939.1"/>
    </source>
</evidence>